<evidence type="ECO:0000313" key="3">
    <source>
        <dbReference type="EMBL" id="KKM86073.1"/>
    </source>
</evidence>
<dbReference type="SUPFAM" id="SSF53756">
    <property type="entry name" value="UDP-Glycosyltransferase/glycogen phosphorylase"/>
    <property type="match status" value="1"/>
</dbReference>
<evidence type="ECO:0000259" key="2">
    <source>
        <dbReference type="Pfam" id="PF13439"/>
    </source>
</evidence>
<dbReference type="EMBL" id="LAZR01007313">
    <property type="protein sequence ID" value="KKM86073.1"/>
    <property type="molecule type" value="Genomic_DNA"/>
</dbReference>
<accession>A0A0F9KWH2</accession>
<gene>
    <name evidence="3" type="ORF">LCGC14_1282710</name>
</gene>
<dbReference type="AlphaFoldDB" id="A0A0F9KWH2"/>
<dbReference type="InterPro" id="IPR028098">
    <property type="entry name" value="Glyco_trans_4-like_N"/>
</dbReference>
<dbReference type="Pfam" id="PF13439">
    <property type="entry name" value="Glyco_transf_4"/>
    <property type="match status" value="1"/>
</dbReference>
<reference evidence="3" key="1">
    <citation type="journal article" date="2015" name="Nature">
        <title>Complex archaea that bridge the gap between prokaryotes and eukaryotes.</title>
        <authorList>
            <person name="Spang A."/>
            <person name="Saw J.H."/>
            <person name="Jorgensen S.L."/>
            <person name="Zaremba-Niedzwiedzka K."/>
            <person name="Martijn J."/>
            <person name="Lind A.E."/>
            <person name="van Eijk R."/>
            <person name="Schleper C."/>
            <person name="Guy L."/>
            <person name="Ettema T.J."/>
        </authorList>
    </citation>
    <scope>NUCLEOTIDE SEQUENCE</scope>
</reference>
<name>A0A0F9KWH2_9ZZZZ</name>
<dbReference type="PANTHER" id="PTHR45947">
    <property type="entry name" value="SULFOQUINOVOSYL TRANSFERASE SQD2"/>
    <property type="match status" value="1"/>
</dbReference>
<feature type="domain" description="Glycosyltransferase subfamily 4-like N-terminal" evidence="2">
    <location>
        <begin position="16"/>
        <end position="173"/>
    </location>
</feature>
<dbReference type="InterPro" id="IPR050194">
    <property type="entry name" value="Glycosyltransferase_grp1"/>
</dbReference>
<dbReference type="PANTHER" id="PTHR45947:SF3">
    <property type="entry name" value="SULFOQUINOVOSYL TRANSFERASE SQD2"/>
    <property type="match status" value="1"/>
</dbReference>
<dbReference type="Pfam" id="PF00534">
    <property type="entry name" value="Glycos_transf_1"/>
    <property type="match status" value="1"/>
</dbReference>
<comment type="caution">
    <text evidence="3">The sequence shown here is derived from an EMBL/GenBank/DDBJ whole genome shotgun (WGS) entry which is preliminary data.</text>
</comment>
<dbReference type="GO" id="GO:0016757">
    <property type="term" value="F:glycosyltransferase activity"/>
    <property type="evidence" value="ECO:0007669"/>
    <property type="project" value="InterPro"/>
</dbReference>
<dbReference type="CDD" id="cd03801">
    <property type="entry name" value="GT4_PimA-like"/>
    <property type="match status" value="1"/>
</dbReference>
<protein>
    <recommendedName>
        <fullName evidence="4">Glycosyltransferase subfamily 4-like N-terminal domain-containing protein</fullName>
    </recommendedName>
</protein>
<dbReference type="Gene3D" id="3.40.50.2000">
    <property type="entry name" value="Glycogen Phosphorylase B"/>
    <property type="match status" value="2"/>
</dbReference>
<evidence type="ECO:0008006" key="4">
    <source>
        <dbReference type="Google" id="ProtNLM"/>
    </source>
</evidence>
<organism evidence="3">
    <name type="scientific">marine sediment metagenome</name>
    <dbReference type="NCBI Taxonomy" id="412755"/>
    <lineage>
        <taxon>unclassified sequences</taxon>
        <taxon>metagenomes</taxon>
        <taxon>ecological metagenomes</taxon>
    </lineage>
</organism>
<sequence length="367" mass="41208">MKIAVLGTRGIPAKQGGVERHVEELYRRLAAKHDITVYCRNSYTSDDSTEYKGIKLRHLPNINSKHLDAISHTFLGALDTIFKKYDVVHFHAIGPSLLSFISKIRRRTKIVSTVHALDWQRDKWGGFARGALKLGERASVAFPDATICVSKEIRGYLKQTYGASAQYIPNGINQPVMAEPSEIKKFSLDKKGYVLFLSRLVPEKNCHLLIRAFKSLDTNLKLVIAGDAGHTNGYYDSLIKEASGDKRIVFTGMVTGRLLQELYTNAYMFVLPSNLEGLPVVLLEALSYGLPTLCSDIKPNLEVVGDNGKYSTIFASDNYSELREKLLSMLESRQKLQEKAQKGREHVLSSYDWDEIASQTEQVYQAN</sequence>
<feature type="domain" description="Glycosyl transferase family 1" evidence="1">
    <location>
        <begin position="185"/>
        <end position="343"/>
    </location>
</feature>
<evidence type="ECO:0000259" key="1">
    <source>
        <dbReference type="Pfam" id="PF00534"/>
    </source>
</evidence>
<dbReference type="InterPro" id="IPR001296">
    <property type="entry name" value="Glyco_trans_1"/>
</dbReference>
<proteinExistence type="predicted"/>